<dbReference type="EMBL" id="CP010978">
    <property type="protein sequence ID" value="AJQ28174.1"/>
    <property type="molecule type" value="Genomic_DNA"/>
</dbReference>
<dbReference type="PRINTS" id="PR00469">
    <property type="entry name" value="PNDRDTASEII"/>
</dbReference>
<evidence type="ECO:0000259" key="6">
    <source>
        <dbReference type="Pfam" id="PF07992"/>
    </source>
</evidence>
<dbReference type="InterPro" id="IPR023753">
    <property type="entry name" value="FAD/NAD-binding_dom"/>
</dbReference>
<keyword evidence="3 7" id="KW-0560">Oxidoreductase</keyword>
<evidence type="ECO:0000256" key="3">
    <source>
        <dbReference type="ARBA" id="ARBA00023002"/>
    </source>
</evidence>
<dbReference type="PANTHER" id="PTHR48105">
    <property type="entry name" value="THIOREDOXIN REDUCTASE 1-RELATED-RELATED"/>
    <property type="match status" value="1"/>
</dbReference>
<evidence type="ECO:0000256" key="4">
    <source>
        <dbReference type="ARBA" id="ARBA00023157"/>
    </source>
</evidence>
<dbReference type="OrthoDB" id="9806179at2"/>
<reference evidence="7 8" key="1">
    <citation type="journal article" date="2015" name="Genome Announc.">
        <title>Complete Genome Sequence of Pelosinus fermentans JBW45, a Member of a Remarkably Competitive Group of Negativicutes in the Firmicutes Phylum.</title>
        <authorList>
            <person name="De Leon K.B."/>
            <person name="Utturkar S.M."/>
            <person name="Camilleri L.B."/>
            <person name="Elias D.A."/>
            <person name="Arkin A.P."/>
            <person name="Fields M.W."/>
            <person name="Brown S.D."/>
            <person name="Wall J.D."/>
        </authorList>
    </citation>
    <scope>NUCLEOTIDE SEQUENCE [LARGE SCALE GENOMIC DNA]</scope>
    <source>
        <strain evidence="7 8">JBW45</strain>
    </source>
</reference>
<keyword evidence="4" id="KW-1015">Disulfide bond</keyword>
<dbReference type="GO" id="GO:0004791">
    <property type="term" value="F:thioredoxin-disulfide reductase (NADPH) activity"/>
    <property type="evidence" value="ECO:0007669"/>
    <property type="project" value="UniProtKB-EC"/>
</dbReference>
<dbReference type="PROSITE" id="PS00573">
    <property type="entry name" value="PYRIDINE_REDOX_2"/>
    <property type="match status" value="1"/>
</dbReference>
<organism evidence="7 8">
    <name type="scientific">Pelosinus fermentans JBW45</name>
    <dbReference type="NCBI Taxonomy" id="1192197"/>
    <lineage>
        <taxon>Bacteria</taxon>
        <taxon>Bacillati</taxon>
        <taxon>Bacillota</taxon>
        <taxon>Negativicutes</taxon>
        <taxon>Selenomonadales</taxon>
        <taxon>Sporomusaceae</taxon>
        <taxon>Pelosinus</taxon>
    </lineage>
</organism>
<dbReference type="KEGG" id="pft:JBW_02830"/>
<dbReference type="InterPro" id="IPR036188">
    <property type="entry name" value="FAD/NAD-bd_sf"/>
</dbReference>
<evidence type="ECO:0000313" key="7">
    <source>
        <dbReference type="EMBL" id="AJQ28174.1"/>
    </source>
</evidence>
<gene>
    <name evidence="7" type="ORF">JBW_02830</name>
</gene>
<evidence type="ECO:0000256" key="5">
    <source>
        <dbReference type="ARBA" id="ARBA00023284"/>
    </source>
</evidence>
<dbReference type="SUPFAM" id="SSF51905">
    <property type="entry name" value="FAD/NAD(P)-binding domain"/>
    <property type="match status" value="1"/>
</dbReference>
<evidence type="ECO:0000256" key="2">
    <source>
        <dbReference type="ARBA" id="ARBA00022827"/>
    </source>
</evidence>
<name>I9DL68_9FIRM</name>
<protein>
    <submittedName>
        <fullName evidence="7">Thioredoxin-disulfide reductase</fullName>
        <ecNumber evidence="7">1.8.1.9</ecNumber>
    </submittedName>
</protein>
<dbReference type="Pfam" id="PF07992">
    <property type="entry name" value="Pyr_redox_2"/>
    <property type="match status" value="1"/>
</dbReference>
<accession>I9DL68</accession>
<keyword evidence="1" id="KW-0285">Flavoprotein</keyword>
<dbReference type="InterPro" id="IPR050097">
    <property type="entry name" value="Ferredoxin-NADP_redctase_2"/>
</dbReference>
<dbReference type="Gene3D" id="3.50.50.60">
    <property type="entry name" value="FAD/NAD(P)-binding domain"/>
    <property type="match status" value="2"/>
</dbReference>
<reference evidence="8" key="2">
    <citation type="submission" date="2015-02" db="EMBL/GenBank/DDBJ databases">
        <title>Complete Genome Sequence of Pelosinus fermentans JBW45.</title>
        <authorList>
            <person name="De Leon K.B."/>
            <person name="Utturkar S.M."/>
            <person name="Camilleri L.B."/>
            <person name="Arkin A.P."/>
            <person name="Fields M.W."/>
            <person name="Brown S.D."/>
            <person name="Wall J.D."/>
        </authorList>
    </citation>
    <scope>NUCLEOTIDE SEQUENCE [LARGE SCALE GENOMIC DNA]</scope>
    <source>
        <strain evidence="8">JBW45</strain>
    </source>
</reference>
<proteinExistence type="predicted"/>
<evidence type="ECO:0000313" key="8">
    <source>
        <dbReference type="Proteomes" id="UP000005361"/>
    </source>
</evidence>
<dbReference type="Proteomes" id="UP000005361">
    <property type="component" value="Chromosome"/>
</dbReference>
<dbReference type="HOGENOM" id="CLU_031864_5_3_9"/>
<dbReference type="AlphaFoldDB" id="I9DL68"/>
<dbReference type="STRING" id="1192197.JBW_02830"/>
<dbReference type="EC" id="1.8.1.9" evidence="7"/>
<keyword evidence="2" id="KW-0274">FAD</keyword>
<dbReference type="RefSeq" id="WP_007953773.1">
    <property type="nucleotide sequence ID" value="NZ_CP010978.1"/>
</dbReference>
<dbReference type="PRINTS" id="PR00368">
    <property type="entry name" value="FADPNR"/>
</dbReference>
<dbReference type="InterPro" id="IPR008255">
    <property type="entry name" value="Pyr_nucl-diS_OxRdtase_2_AS"/>
</dbReference>
<feature type="domain" description="FAD/NAD(P)-binding" evidence="6">
    <location>
        <begin position="2"/>
        <end position="278"/>
    </location>
</feature>
<sequence>MYDLIIIGGGPAGLTAAVYAARKKMNTLLLTKEFGGQLMWTKEIENYMGYQFISGPELMGKFEEQVKRFAVAIQYEEVNGLIVNQDGTFLVKTEETEYQSKTVILATGKRPRGLDIPGEKEFTGRGVSYCATCDGPFFDNKAVAVIGGGNSAVQAALELSKIAHTVYLVVRNDHYIADPIILEKMKVATNIIEKIGYESEGIYGNEVVEKITIREITTGELQDLAIDGVFVEIGLEPNSEYVEDIVRMNKRKELMVDCRSRTNIPGVYAAGDITDGPDKQIVIAAGDGAKAALMAYDYLLHKE</sequence>
<keyword evidence="5" id="KW-0676">Redox-active center</keyword>
<evidence type="ECO:0000256" key="1">
    <source>
        <dbReference type="ARBA" id="ARBA00022630"/>
    </source>
</evidence>